<evidence type="ECO:0000256" key="1">
    <source>
        <dbReference type="SAM" id="MobiDB-lite"/>
    </source>
</evidence>
<proteinExistence type="predicted"/>
<dbReference type="AlphaFoldDB" id="A0AB39UCD2"/>
<dbReference type="EMBL" id="CP129683">
    <property type="protein sequence ID" value="XDS49857.1"/>
    <property type="molecule type" value="Genomic_DNA"/>
</dbReference>
<feature type="compositionally biased region" description="Polar residues" evidence="1">
    <location>
        <begin position="34"/>
        <end position="44"/>
    </location>
</feature>
<evidence type="ECO:0000313" key="5">
    <source>
        <dbReference type="EMBL" id="XDS49857.1"/>
    </source>
</evidence>
<dbReference type="PROSITE" id="PS51257">
    <property type="entry name" value="PROKAR_LIPOPROTEIN"/>
    <property type="match status" value="1"/>
</dbReference>
<gene>
    <name evidence="5" type="ORF">QN062_05415</name>
    <name evidence="4" type="ORF">QN216_09425</name>
    <name evidence="3" type="ORF">QN217_01040</name>
</gene>
<organism evidence="3">
    <name type="scientific">Bifidobacterium fermentum</name>
    <dbReference type="NCBI Taxonomy" id="3059035"/>
    <lineage>
        <taxon>Bacteria</taxon>
        <taxon>Bacillati</taxon>
        <taxon>Actinomycetota</taxon>
        <taxon>Actinomycetes</taxon>
        <taxon>Bifidobacteriales</taxon>
        <taxon>Bifidobacteriaceae</taxon>
        <taxon>Bifidobacterium</taxon>
    </lineage>
</organism>
<feature type="compositionally biased region" description="Low complexity" evidence="1">
    <location>
        <begin position="45"/>
        <end position="75"/>
    </location>
</feature>
<accession>A0AB39UCD2</accession>
<dbReference type="InterPro" id="IPR025326">
    <property type="entry name" value="DUF4232"/>
</dbReference>
<protein>
    <submittedName>
        <fullName evidence="3">DUF4232 domain-containing protein</fullName>
    </submittedName>
</protein>
<sequence>MVHHSGRGFRAFAAIVTTLAIGWALVGCGSSESADSTATSGEGNPSTTASSSPDSDSSSASGTSSTSSPATTADGTCATSQLTATVSTGSGGGAGSLYPYIVLTNHGSACAIGGYPGVSLAASGKQIGAAAVRESGSSTTLTLQRGQSAYSALQITQAANLSESACKPTQADSVVIYPPNQKTSISVANKDFTGCANAGTAIVRVKPLQAGTGQ</sequence>
<reference evidence="3" key="1">
    <citation type="submission" date="2023-07" db="EMBL/GenBank/DDBJ databases">
        <title>Bifidobacterium aquikefiriaerophilum sp. nov. and Bifidobacterium eccum sp. nov., isolated from water kefir.</title>
        <authorList>
            <person name="Breselge S."/>
            <person name="Bellassi P."/>
            <person name="Barcenilla C."/>
            <person name="Alvarez-Ordonez A."/>
            <person name="Morelli L."/>
            <person name="Cotter P.D."/>
        </authorList>
    </citation>
    <scope>NUCLEOTIDE SEQUENCE</scope>
    <source>
        <strain evidence="5">WK012_4_13</strain>
        <strain evidence="4">WK013_4_14</strain>
        <strain evidence="3">WK048_4_13</strain>
    </source>
</reference>
<dbReference type="EMBL" id="CP129675">
    <property type="protein sequence ID" value="XDS46765.1"/>
    <property type="molecule type" value="Genomic_DNA"/>
</dbReference>
<feature type="domain" description="DUF4232" evidence="2">
    <location>
        <begin position="77"/>
        <end position="208"/>
    </location>
</feature>
<name>A0AB39UCD2_9BIFI</name>
<dbReference type="KEGG" id="bfk:QN062_05415"/>
<evidence type="ECO:0000313" key="4">
    <source>
        <dbReference type="EMBL" id="XDS48529.1"/>
    </source>
</evidence>
<feature type="region of interest" description="Disordered" evidence="1">
    <location>
        <begin position="34"/>
        <end position="75"/>
    </location>
</feature>
<dbReference type="Pfam" id="PF14016">
    <property type="entry name" value="DUF4232"/>
    <property type="match status" value="1"/>
</dbReference>
<dbReference type="RefSeq" id="WP_369340828.1">
    <property type="nucleotide sequence ID" value="NZ_CP129675.1"/>
</dbReference>
<dbReference type="EMBL" id="CP129682">
    <property type="protein sequence ID" value="XDS48529.1"/>
    <property type="molecule type" value="Genomic_DNA"/>
</dbReference>
<evidence type="ECO:0000259" key="2">
    <source>
        <dbReference type="Pfam" id="PF14016"/>
    </source>
</evidence>
<evidence type="ECO:0000313" key="3">
    <source>
        <dbReference type="EMBL" id="XDS46765.1"/>
    </source>
</evidence>